<dbReference type="InterPro" id="IPR036388">
    <property type="entry name" value="WH-like_DNA-bd_sf"/>
</dbReference>
<dbReference type="InterPro" id="IPR017799">
    <property type="entry name" value="Tscrpt_reg_PadR_acidobac-type"/>
</dbReference>
<dbReference type="SUPFAM" id="SSF46785">
    <property type="entry name" value="Winged helix' DNA-binding domain"/>
    <property type="match status" value="1"/>
</dbReference>
<protein>
    <submittedName>
        <fullName evidence="2">Transcriptional regulator, PadR family</fullName>
    </submittedName>
</protein>
<proteinExistence type="predicted"/>
<dbReference type="PANTHER" id="PTHR33169:SF14">
    <property type="entry name" value="TRANSCRIPTIONAL REGULATOR RV3488"/>
    <property type="match status" value="1"/>
</dbReference>
<organism evidence="2">
    <name type="scientific">uncultured Gemmatimonadaceae bacterium</name>
    <dbReference type="NCBI Taxonomy" id="246130"/>
    <lineage>
        <taxon>Bacteria</taxon>
        <taxon>Pseudomonadati</taxon>
        <taxon>Gemmatimonadota</taxon>
        <taxon>Gemmatimonadia</taxon>
        <taxon>Gemmatimonadales</taxon>
        <taxon>Gemmatimonadaceae</taxon>
        <taxon>environmental samples</taxon>
    </lineage>
</organism>
<name>A0A6J4LS10_9BACT</name>
<dbReference type="Pfam" id="PF03551">
    <property type="entry name" value="PadR"/>
    <property type="match status" value="1"/>
</dbReference>
<dbReference type="NCBIfam" id="TIGR03433">
    <property type="entry name" value="padR_acidobact"/>
    <property type="match status" value="1"/>
</dbReference>
<feature type="domain" description="Transcription regulator PadR N-terminal" evidence="1">
    <location>
        <begin position="17"/>
        <end position="89"/>
    </location>
</feature>
<dbReference type="Gene3D" id="1.10.10.10">
    <property type="entry name" value="Winged helix-like DNA-binding domain superfamily/Winged helix DNA-binding domain"/>
    <property type="match status" value="1"/>
</dbReference>
<accession>A0A6J4LS10</accession>
<evidence type="ECO:0000259" key="1">
    <source>
        <dbReference type="Pfam" id="PF03551"/>
    </source>
</evidence>
<dbReference type="AlphaFoldDB" id="A0A6J4LS10"/>
<dbReference type="InterPro" id="IPR052509">
    <property type="entry name" value="Metal_resp_DNA-bind_regulator"/>
</dbReference>
<gene>
    <name evidence="2" type="ORF">AVDCRST_MAG11-2902</name>
</gene>
<dbReference type="InterPro" id="IPR005149">
    <property type="entry name" value="Tscrpt_reg_PadR_N"/>
</dbReference>
<dbReference type="EMBL" id="CADCTU010000636">
    <property type="protein sequence ID" value="CAA9339374.1"/>
    <property type="molecule type" value="Genomic_DNA"/>
</dbReference>
<dbReference type="InterPro" id="IPR036390">
    <property type="entry name" value="WH_DNA-bd_sf"/>
</dbReference>
<dbReference type="PANTHER" id="PTHR33169">
    <property type="entry name" value="PADR-FAMILY TRANSCRIPTIONAL REGULATOR"/>
    <property type="match status" value="1"/>
</dbReference>
<evidence type="ECO:0000313" key="2">
    <source>
        <dbReference type="EMBL" id="CAA9339374.1"/>
    </source>
</evidence>
<reference evidence="2" key="1">
    <citation type="submission" date="2020-02" db="EMBL/GenBank/DDBJ databases">
        <authorList>
            <person name="Meier V. D."/>
        </authorList>
    </citation>
    <scope>NUCLEOTIDE SEQUENCE</scope>
    <source>
        <strain evidence="2">AVDCRST_MAG11</strain>
    </source>
</reference>
<sequence>MSDDSLDLLKGTLDVLVLKALTWGPRHGYAVARWIDDATGGALQIEEGALYHGLHRLEKRGWVTSEWGVSDANRRAKYYALTPAGRHQLVAQTATWTRYAEAVFAALRTA</sequence>